<proteinExistence type="predicted"/>
<evidence type="ECO:0000313" key="3">
    <source>
        <dbReference type="Proteomes" id="UP000245533"/>
    </source>
</evidence>
<sequence>MSYRRSFIEAQFPVSKVSKESYKERKAGASQTLTGLGKWWGRKPLVLVRATIFGLLMPASDDPQKDLEIFLKIMTMDDKGLRRRRSKNMSSRQLFSYGNQDIFKELVGKEVQDYTELKDLLDRDDRSKLNDILFDRLSYDDKLSFCDRPEQIDGPSEEAWNEINEHLDTSATSLQELVQQLGEKQFGRTPRVGDAFCGGGSIPFEAARIGCEAYGSDLNPAAALLTWASLNIIGGGEEVQERVQKAQEEAFEKADRRITEWGIEHNEKGWRADAYLYCVEAKSPATGYWVPLSPSWVISEKYKVCAVLVPDHENKRYNFEVITGADKATMDKAREGTVQNSEMICPETGDRFDISTIRGDNKVDGERVYGLRMWENEDIVPRPDDVFQERLYCIRYIEDMYVVRKKGSLIDVKGEVLQKLNKGDILTKEKVENIRNLEELLGEGILKEDTRRHFVAPNEKDLKRDERVLYLLRERFDEWQKKGFIPSSQIPDGDKTEEPKRTRGWTHWHHLFNPRQLLTHGLFLESFLGESDHYETEMYAAACLSVGAAVDRLSRLCGWDSHKSKGPGTSRNVYFNQALNTQIIYGCRSITGLKSFYVFEIPEEEKHENSNRVITADARIIDTNSDFWITDPPYADAVNYHELGDFFVAWYEKLIKKAFSLWYADSRSALAVKGEGESFKQSMVECYKNFTEHMPDNGAQVVMFTHQDSSVWADLALILWASGLQVTTAWTIQTETDSAGIKKGNYVQGTVIMVLRKRTGDEIGFLSDIQADVEYEVVKQLDYMTALDDEEDPNFGDADYQLAAYAAALRVLTQYNSIEDIDVEYELSKERKKGQPSEIEKIIESAVGVAMDHLVPNGFDAVQWRKLTPEERFYIKGLEIQGHGEYRTGVYQEMARGYGLKSYSEYLKSGRANETRLMTPIEFDRKELNRDGFGKTLVRHVLFAIREAHKEEDPIAGRNWLKNELPDYWGQRKQIIHILDYMLLRCTDIRHWEKDIKTVRVLRGYLENDTV</sequence>
<dbReference type="OrthoDB" id="9800801at2"/>
<dbReference type="NCBIfam" id="NF042963">
    <property type="entry name" value="DUF1156_antiphage"/>
    <property type="match status" value="1"/>
</dbReference>
<evidence type="ECO:0000259" key="1">
    <source>
        <dbReference type="Pfam" id="PF06634"/>
    </source>
</evidence>
<dbReference type="GO" id="GO:0032259">
    <property type="term" value="P:methylation"/>
    <property type="evidence" value="ECO:0007669"/>
    <property type="project" value="UniProtKB-KW"/>
</dbReference>
<dbReference type="InterPro" id="IPR009537">
    <property type="entry name" value="DUF1156"/>
</dbReference>
<feature type="domain" description="DUF1156" evidence="1">
    <location>
        <begin position="11"/>
        <end position="73"/>
    </location>
</feature>
<dbReference type="InterPro" id="IPR049953">
    <property type="entry name" value="Antiphage_assoc"/>
</dbReference>
<dbReference type="Pfam" id="PF06634">
    <property type="entry name" value="DUF1156"/>
    <property type="match status" value="1"/>
</dbReference>
<protein>
    <submittedName>
        <fullName evidence="2">DNA methylase</fullName>
    </submittedName>
</protein>
<dbReference type="RefSeq" id="WP_109646849.1">
    <property type="nucleotide sequence ID" value="NZ_QGGB01000006.1"/>
</dbReference>
<dbReference type="EMBL" id="QGGB01000006">
    <property type="protein sequence ID" value="PWN06736.1"/>
    <property type="molecule type" value="Genomic_DNA"/>
</dbReference>
<keyword evidence="3" id="KW-1185">Reference proteome</keyword>
<dbReference type="InterPro" id="IPR029063">
    <property type="entry name" value="SAM-dependent_MTases_sf"/>
</dbReference>
<comment type="caution">
    <text evidence="2">The sequence shown here is derived from an EMBL/GenBank/DDBJ whole genome shotgun (WGS) entry which is preliminary data.</text>
</comment>
<dbReference type="AlphaFoldDB" id="A0A316U1E5"/>
<keyword evidence="2" id="KW-0808">Transferase</keyword>
<name>A0A316U1E5_9BACT</name>
<dbReference type="Proteomes" id="UP000245533">
    <property type="component" value="Unassembled WGS sequence"/>
</dbReference>
<evidence type="ECO:0000313" key="2">
    <source>
        <dbReference type="EMBL" id="PWN06736.1"/>
    </source>
</evidence>
<organism evidence="2 3">
    <name type="scientific">Rhodohalobacter mucosus</name>
    <dbReference type="NCBI Taxonomy" id="2079485"/>
    <lineage>
        <taxon>Bacteria</taxon>
        <taxon>Pseudomonadati</taxon>
        <taxon>Balneolota</taxon>
        <taxon>Balneolia</taxon>
        <taxon>Balneolales</taxon>
        <taxon>Balneolaceae</taxon>
        <taxon>Rhodohalobacter</taxon>
    </lineage>
</organism>
<gene>
    <name evidence="2" type="ORF">DDZ15_08080</name>
</gene>
<keyword evidence="2" id="KW-0489">Methyltransferase</keyword>
<dbReference type="Gene3D" id="3.40.50.150">
    <property type="entry name" value="Vaccinia Virus protein VP39"/>
    <property type="match status" value="1"/>
</dbReference>
<reference evidence="2 3" key="1">
    <citation type="submission" date="2018-05" db="EMBL/GenBank/DDBJ databases">
        <title>Rhodohalobacter halophilus gen. nov., sp. nov., a moderately halophilic member of the family Balneolaceae.</title>
        <authorList>
            <person name="Liu Z.-W."/>
        </authorList>
    </citation>
    <scope>NUCLEOTIDE SEQUENCE [LARGE SCALE GENOMIC DNA]</scope>
    <source>
        <strain evidence="2 3">8A47</strain>
    </source>
</reference>
<dbReference type="SUPFAM" id="SSF53335">
    <property type="entry name" value="S-adenosyl-L-methionine-dependent methyltransferases"/>
    <property type="match status" value="1"/>
</dbReference>
<dbReference type="GO" id="GO:0008168">
    <property type="term" value="F:methyltransferase activity"/>
    <property type="evidence" value="ECO:0007669"/>
    <property type="project" value="UniProtKB-KW"/>
</dbReference>
<accession>A0A316U1E5</accession>